<feature type="compositionally biased region" description="Low complexity" evidence="1">
    <location>
        <begin position="192"/>
        <end position="207"/>
    </location>
</feature>
<accession>A0AAE1PAJ3</accession>
<evidence type="ECO:0000313" key="2">
    <source>
        <dbReference type="EMBL" id="KAK4303745.1"/>
    </source>
</evidence>
<sequence length="584" mass="64648">MISERKATFTKQDYCPFDEDYNNSNSNSSNNNKRKNETWGEVEVEEEEERGNNSSSTSSSSSRCLSTLLRSLCCCWYVHPQYPLLPSSVITHRKISRVVSSESLAKETAVVVEEEVVLERSSLHHHQQHQIRTFNRPGSCNSSTPLTTKDNSHSSNGSLNSWPENESVRPDRYTRPTHLPLHGTITRTPSVSSACSTPSTPRSRSGSWDVVRAGFTGLMRAVTPSPKTPQVPYGFPSNDGCDSEVCEEENEPEVECVRGLTGHLHHPAHECYGAVTINILGWQARWLRVGVLGLTGLPWVGGSGGLMVEVSMEPGGGRSRWLALPNAHGPKVNVKMETIVKSPREAKIKKRSLVKVSVWVCGRMWRHAAIGTALTPIPDTHTPSSLPVTLPLRHHTQLSEDLGLVELSLRCDYTYASEASVGSSRGEITITLEVLRAKHLRPHHPRVLARATPARLRDQVVVVCRVGLWVKGERTARESSTPVRLPVTHDPVIRTRSVFTVQREAVQHATLIVKVLYHSKWAGEDVVGRVQLGPLLYLGTCPDPSQESTPTPTPPDYNTSITLSHWGLALKTPGPTTMWHRLQL</sequence>
<feature type="region of interest" description="Disordered" evidence="1">
    <location>
        <begin position="1"/>
        <end position="61"/>
    </location>
</feature>
<feature type="compositionally biased region" description="Low complexity" evidence="1">
    <location>
        <begin position="22"/>
        <end position="31"/>
    </location>
</feature>
<proteinExistence type="predicted"/>
<evidence type="ECO:0000313" key="3">
    <source>
        <dbReference type="Proteomes" id="UP001292094"/>
    </source>
</evidence>
<protein>
    <submittedName>
        <fullName evidence="2">Uncharacterized protein</fullName>
    </submittedName>
</protein>
<feature type="region of interest" description="Disordered" evidence="1">
    <location>
        <begin position="122"/>
        <end position="207"/>
    </location>
</feature>
<dbReference type="Gene3D" id="2.60.40.150">
    <property type="entry name" value="C2 domain"/>
    <property type="match status" value="1"/>
</dbReference>
<evidence type="ECO:0000256" key="1">
    <source>
        <dbReference type="SAM" id="MobiDB-lite"/>
    </source>
</evidence>
<name>A0AAE1PAJ3_9EUCA</name>
<reference evidence="2" key="1">
    <citation type="submission" date="2023-11" db="EMBL/GenBank/DDBJ databases">
        <title>Genome assemblies of two species of porcelain crab, Petrolisthes cinctipes and Petrolisthes manimaculis (Anomura: Porcellanidae).</title>
        <authorList>
            <person name="Angst P."/>
        </authorList>
    </citation>
    <scope>NUCLEOTIDE SEQUENCE</scope>
    <source>
        <strain evidence="2">PB745_02</strain>
        <tissue evidence="2">Gill</tissue>
    </source>
</reference>
<dbReference type="Proteomes" id="UP001292094">
    <property type="component" value="Unassembled WGS sequence"/>
</dbReference>
<dbReference type="EMBL" id="JAWZYT010002536">
    <property type="protein sequence ID" value="KAK4303745.1"/>
    <property type="molecule type" value="Genomic_DNA"/>
</dbReference>
<comment type="caution">
    <text evidence="2">The sequence shown here is derived from an EMBL/GenBank/DDBJ whole genome shotgun (WGS) entry which is preliminary data.</text>
</comment>
<organism evidence="2 3">
    <name type="scientific">Petrolisthes manimaculis</name>
    <dbReference type="NCBI Taxonomy" id="1843537"/>
    <lineage>
        <taxon>Eukaryota</taxon>
        <taxon>Metazoa</taxon>
        <taxon>Ecdysozoa</taxon>
        <taxon>Arthropoda</taxon>
        <taxon>Crustacea</taxon>
        <taxon>Multicrustacea</taxon>
        <taxon>Malacostraca</taxon>
        <taxon>Eumalacostraca</taxon>
        <taxon>Eucarida</taxon>
        <taxon>Decapoda</taxon>
        <taxon>Pleocyemata</taxon>
        <taxon>Anomura</taxon>
        <taxon>Galatheoidea</taxon>
        <taxon>Porcellanidae</taxon>
        <taxon>Petrolisthes</taxon>
    </lineage>
</organism>
<keyword evidence="3" id="KW-1185">Reference proteome</keyword>
<dbReference type="AlphaFoldDB" id="A0AAE1PAJ3"/>
<feature type="compositionally biased region" description="Polar residues" evidence="1">
    <location>
        <begin position="130"/>
        <end position="164"/>
    </location>
</feature>
<feature type="compositionally biased region" description="Acidic residues" evidence="1">
    <location>
        <begin position="40"/>
        <end position="49"/>
    </location>
</feature>
<dbReference type="InterPro" id="IPR035892">
    <property type="entry name" value="C2_domain_sf"/>
</dbReference>
<gene>
    <name evidence="2" type="ORF">Pmani_024266</name>
</gene>